<keyword evidence="2" id="KW-1185">Reference proteome</keyword>
<reference evidence="2" key="1">
    <citation type="submission" date="2011-08" db="EMBL/GenBank/DDBJ databases">
        <authorList>
            <person name="Rombauts S."/>
        </authorList>
    </citation>
    <scope>NUCLEOTIDE SEQUENCE</scope>
    <source>
        <strain evidence="2">London</strain>
    </source>
</reference>
<dbReference type="AlphaFoldDB" id="T1JZN1"/>
<organism evidence="1 2">
    <name type="scientific">Tetranychus urticae</name>
    <name type="common">Two-spotted spider mite</name>
    <dbReference type="NCBI Taxonomy" id="32264"/>
    <lineage>
        <taxon>Eukaryota</taxon>
        <taxon>Metazoa</taxon>
        <taxon>Ecdysozoa</taxon>
        <taxon>Arthropoda</taxon>
        <taxon>Chelicerata</taxon>
        <taxon>Arachnida</taxon>
        <taxon>Acari</taxon>
        <taxon>Acariformes</taxon>
        <taxon>Trombidiformes</taxon>
        <taxon>Prostigmata</taxon>
        <taxon>Eleutherengona</taxon>
        <taxon>Raphignathae</taxon>
        <taxon>Tetranychoidea</taxon>
        <taxon>Tetranychidae</taxon>
        <taxon>Tetranychus</taxon>
    </lineage>
</organism>
<accession>T1JZN1</accession>
<dbReference type="EnsemblMetazoa" id="tetur03g04560.1">
    <property type="protein sequence ID" value="tetur03g04560.1"/>
    <property type="gene ID" value="tetur03g04560"/>
</dbReference>
<sequence length="125" mass="15064">MYDEYTYRLRLRVAGEIYNWSNQIYINHGENMRRQDIIAKENLYGVNRFSDLQHIIKNRDWINWTDLLGCKLGICCEKDHKEKIGVQKVSVELLNYSKFFDINYSLENPVTDWIDDVDFDNFNED</sequence>
<name>T1JZN1_TETUR</name>
<protein>
    <submittedName>
        <fullName evidence="1">Uncharacterized protein</fullName>
    </submittedName>
</protein>
<proteinExistence type="predicted"/>
<evidence type="ECO:0000313" key="2">
    <source>
        <dbReference type="Proteomes" id="UP000015104"/>
    </source>
</evidence>
<dbReference type="Proteomes" id="UP000015104">
    <property type="component" value="Unassembled WGS sequence"/>
</dbReference>
<dbReference type="EMBL" id="CAEY01001124">
    <property type="status" value="NOT_ANNOTATED_CDS"/>
    <property type="molecule type" value="Genomic_DNA"/>
</dbReference>
<dbReference type="HOGENOM" id="CLU_1995501_0_0_1"/>
<evidence type="ECO:0000313" key="1">
    <source>
        <dbReference type="EnsemblMetazoa" id="tetur03g04560.1"/>
    </source>
</evidence>
<reference evidence="1" key="2">
    <citation type="submission" date="2015-06" db="UniProtKB">
        <authorList>
            <consortium name="EnsemblMetazoa"/>
        </authorList>
    </citation>
    <scope>IDENTIFICATION</scope>
</reference>